<name>A0A0M4P2F6_PSEAI</name>
<evidence type="ECO:0008006" key="2">
    <source>
        <dbReference type="Google" id="ProtNLM"/>
    </source>
</evidence>
<gene>
    <name evidence="1" type="ORF">CCBH4851_00291</name>
</gene>
<dbReference type="InterPro" id="IPR008861">
    <property type="entry name" value="GpX-like"/>
</dbReference>
<dbReference type="RefSeq" id="WP_019396445.1">
    <property type="nucleotide sequence ID" value="NZ_CAADKI010000017.1"/>
</dbReference>
<proteinExistence type="predicted"/>
<organism evidence="1">
    <name type="scientific">Pseudomonas aeruginosa</name>
    <dbReference type="NCBI Taxonomy" id="287"/>
    <lineage>
        <taxon>Bacteria</taxon>
        <taxon>Pseudomonadati</taxon>
        <taxon>Pseudomonadota</taxon>
        <taxon>Gammaproteobacteria</taxon>
        <taxon>Pseudomonadales</taxon>
        <taxon>Pseudomonadaceae</taxon>
        <taxon>Pseudomonas</taxon>
    </lineage>
</organism>
<reference evidence="1" key="1">
    <citation type="submission" date="2015-08" db="EMBL/GenBank/DDBJ databases">
        <title>Pseudomonas aeruginosa strain CCBH4851 chromosome region.</title>
        <authorList>
            <person name="Silveira M.C."/>
            <person name="Carvalho-Assef A.P.D."/>
            <person name="Albano R.M."/>
        </authorList>
    </citation>
    <scope>NUCLEOTIDE SEQUENCE</scope>
    <source>
        <strain evidence="1">CCBH4851</strain>
    </source>
</reference>
<accession>A0A0M4P2F6</accession>
<dbReference type="PATRIC" id="fig|287.1866.peg.3334"/>
<sequence length="71" mass="8215">MAEYITHVTREGERWDQLAVTYYGNPYRYEPITRANPQVPLTAALPAGLTLRIPVLDDQVLITEDMPPWMR</sequence>
<dbReference type="Pfam" id="PF05489">
    <property type="entry name" value="Phage_tail_X"/>
    <property type="match status" value="1"/>
</dbReference>
<evidence type="ECO:0000313" key="1">
    <source>
        <dbReference type="EMBL" id="ALI58994.1"/>
    </source>
</evidence>
<dbReference type="EMBL" id="KT454971">
    <property type="protein sequence ID" value="ALI58994.1"/>
    <property type="molecule type" value="Genomic_DNA"/>
</dbReference>
<protein>
    <recommendedName>
        <fullName evidence="2">Phage Tail Protein X</fullName>
    </recommendedName>
</protein>
<dbReference type="AlphaFoldDB" id="A0A0M4P2F6"/>